<dbReference type="Proteomes" id="UP000269721">
    <property type="component" value="Unassembled WGS sequence"/>
</dbReference>
<feature type="chain" id="PRO_5020823971" evidence="1">
    <location>
        <begin position="23"/>
        <end position="77"/>
    </location>
</feature>
<gene>
    <name evidence="2" type="ORF">BDK51DRAFT_43843</name>
</gene>
<evidence type="ECO:0000313" key="2">
    <source>
        <dbReference type="EMBL" id="RKO86306.1"/>
    </source>
</evidence>
<dbReference type="EMBL" id="KZ998310">
    <property type="protein sequence ID" value="RKO86306.1"/>
    <property type="molecule type" value="Genomic_DNA"/>
</dbReference>
<accession>A0A4P9W818</accession>
<evidence type="ECO:0000313" key="3">
    <source>
        <dbReference type="Proteomes" id="UP000269721"/>
    </source>
</evidence>
<keyword evidence="3" id="KW-1185">Reference proteome</keyword>
<keyword evidence="1" id="KW-0732">Signal</keyword>
<proteinExistence type="predicted"/>
<reference evidence="3" key="1">
    <citation type="journal article" date="2018" name="Nat. Microbiol.">
        <title>Leveraging single-cell genomics to expand the fungal tree of life.</title>
        <authorList>
            <person name="Ahrendt S.R."/>
            <person name="Quandt C.A."/>
            <person name="Ciobanu D."/>
            <person name="Clum A."/>
            <person name="Salamov A."/>
            <person name="Andreopoulos B."/>
            <person name="Cheng J.F."/>
            <person name="Woyke T."/>
            <person name="Pelin A."/>
            <person name="Henrissat B."/>
            <person name="Reynolds N.K."/>
            <person name="Benny G.L."/>
            <person name="Smith M.E."/>
            <person name="James T.Y."/>
            <person name="Grigoriev I.V."/>
        </authorList>
    </citation>
    <scope>NUCLEOTIDE SEQUENCE [LARGE SCALE GENOMIC DNA]</scope>
</reference>
<feature type="signal peptide" evidence="1">
    <location>
        <begin position="1"/>
        <end position="22"/>
    </location>
</feature>
<sequence length="77" mass="8329">MSFRVLMATLALAATVPPLASAQSRPDAVYQAFADRIREFVATNGCGGDAARNPATGRVLPPIWLRFIFHDAVIPYP</sequence>
<dbReference type="AlphaFoldDB" id="A0A4P9W818"/>
<protein>
    <submittedName>
        <fullName evidence="2">Uncharacterized protein</fullName>
    </submittedName>
</protein>
<organism evidence="2 3">
    <name type="scientific">Blyttiomyces helicus</name>
    <dbReference type="NCBI Taxonomy" id="388810"/>
    <lineage>
        <taxon>Eukaryota</taxon>
        <taxon>Fungi</taxon>
        <taxon>Fungi incertae sedis</taxon>
        <taxon>Chytridiomycota</taxon>
        <taxon>Chytridiomycota incertae sedis</taxon>
        <taxon>Chytridiomycetes</taxon>
        <taxon>Chytridiomycetes incertae sedis</taxon>
        <taxon>Blyttiomyces</taxon>
    </lineage>
</organism>
<evidence type="ECO:0000256" key="1">
    <source>
        <dbReference type="SAM" id="SignalP"/>
    </source>
</evidence>
<name>A0A4P9W818_9FUNG</name>